<dbReference type="PROSITE" id="PS51257">
    <property type="entry name" value="PROKAR_LIPOPROTEIN"/>
    <property type="match status" value="1"/>
</dbReference>
<dbReference type="InterPro" id="IPR029058">
    <property type="entry name" value="AB_hydrolase_fold"/>
</dbReference>
<dbReference type="GO" id="GO:0016787">
    <property type="term" value="F:hydrolase activity"/>
    <property type="evidence" value="ECO:0007669"/>
    <property type="project" value="UniProtKB-KW"/>
</dbReference>
<feature type="signal peptide" evidence="1">
    <location>
        <begin position="1"/>
        <end position="20"/>
    </location>
</feature>
<gene>
    <name evidence="2" type="ORF">GG681_04285</name>
</gene>
<reference evidence="2 3" key="1">
    <citation type="submission" date="2019-10" db="EMBL/GenBank/DDBJ databases">
        <title>Epibacterium sp. nov., isolated from seawater.</title>
        <authorList>
            <person name="Zhang X."/>
            <person name="Li N."/>
        </authorList>
    </citation>
    <scope>NUCLEOTIDE SEQUENCE [LARGE SCALE GENOMIC DNA]</scope>
    <source>
        <strain evidence="2 3">SM1969</strain>
    </source>
</reference>
<dbReference type="PANTHER" id="PTHR36513">
    <property type="entry name" value="ABC TRANSMEMBRANE TYPE-1 DOMAIN-CONTAINING PROTEIN"/>
    <property type="match status" value="1"/>
</dbReference>
<organism evidence="2 3">
    <name type="scientific">Tritonibacter aquimaris</name>
    <dbReference type="NCBI Taxonomy" id="2663379"/>
    <lineage>
        <taxon>Bacteria</taxon>
        <taxon>Pseudomonadati</taxon>
        <taxon>Pseudomonadota</taxon>
        <taxon>Alphaproteobacteria</taxon>
        <taxon>Rhodobacterales</taxon>
        <taxon>Paracoccaceae</taxon>
        <taxon>Tritonibacter</taxon>
    </lineage>
</organism>
<protein>
    <submittedName>
        <fullName evidence="2">Alpha/beta fold hydrolase</fullName>
    </submittedName>
</protein>
<dbReference type="Gene3D" id="3.40.50.1820">
    <property type="entry name" value="alpha/beta hydrolase"/>
    <property type="match status" value="1"/>
</dbReference>
<evidence type="ECO:0000313" key="3">
    <source>
        <dbReference type="Proteomes" id="UP000436694"/>
    </source>
</evidence>
<keyword evidence="1" id="KW-0732">Signal</keyword>
<sequence length="376" mass="41422">MRRSFSVILGLCLMVLASCAQDRDAAPLLHAATSVGSQEIVFGATSRKAMGSEFGFERAEALSLLELDVSIPPDREKGTLSLGGATPDPTTDFVLTSQTLHSDESFRRRISDVLKKEPAPLREITIFVHGFNNTHAEAAFRTAQLKHDIEIPGATIFYSWPSRGAPLGYAYDEDSALFARDGLERLLRQTRKATGVPVIIVAHSLGTQVTMETLRQIEIQSPGWSSRNLSAIILMSPDLDVDLFKSQLKRFQSVPQPFLIFANSRDRALGLSQRLRGTNTRERLGNIRSLERLKDLPVQVIDTSDLKRSRDLNHFPVANSPELIALLRRLRTAADTLDGSQTHLARLLPGRFSKLGGAVRVKLEDPAQPAVPQSSP</sequence>
<dbReference type="InterPro" id="IPR014586">
    <property type="entry name" value="UCP033909"/>
</dbReference>
<comment type="caution">
    <text evidence="2">The sequence shown here is derived from an EMBL/GenBank/DDBJ whole genome shotgun (WGS) entry which is preliminary data.</text>
</comment>
<proteinExistence type="predicted"/>
<dbReference type="EMBL" id="WIXK01000002">
    <property type="protein sequence ID" value="MQY41846.1"/>
    <property type="molecule type" value="Genomic_DNA"/>
</dbReference>
<dbReference type="InterPro" id="IPR010297">
    <property type="entry name" value="DUF900_hydrolase"/>
</dbReference>
<dbReference type="SUPFAM" id="SSF53474">
    <property type="entry name" value="alpha/beta-Hydrolases"/>
    <property type="match status" value="1"/>
</dbReference>
<accession>A0A844AXE0</accession>
<evidence type="ECO:0000256" key="1">
    <source>
        <dbReference type="SAM" id="SignalP"/>
    </source>
</evidence>
<feature type="chain" id="PRO_5032678499" evidence="1">
    <location>
        <begin position="21"/>
        <end position="376"/>
    </location>
</feature>
<name>A0A844AXE0_9RHOB</name>
<dbReference type="PANTHER" id="PTHR36513:SF1">
    <property type="entry name" value="TRANSMEMBRANE PROTEIN"/>
    <property type="match status" value="1"/>
</dbReference>
<dbReference type="Proteomes" id="UP000436694">
    <property type="component" value="Unassembled WGS sequence"/>
</dbReference>
<dbReference type="AlphaFoldDB" id="A0A844AXE0"/>
<dbReference type="Pfam" id="PF05990">
    <property type="entry name" value="DUF900"/>
    <property type="match status" value="1"/>
</dbReference>
<keyword evidence="2" id="KW-0378">Hydrolase</keyword>
<dbReference type="PIRSF" id="PIRSF033909">
    <property type="entry name" value="UCP033909"/>
    <property type="match status" value="1"/>
</dbReference>
<dbReference type="RefSeq" id="WP_153545457.1">
    <property type="nucleotide sequence ID" value="NZ_WIXK01000002.1"/>
</dbReference>
<keyword evidence="3" id="KW-1185">Reference proteome</keyword>
<evidence type="ECO:0000313" key="2">
    <source>
        <dbReference type="EMBL" id="MQY41846.1"/>
    </source>
</evidence>